<dbReference type="GO" id="GO:0008610">
    <property type="term" value="P:lipid biosynthetic process"/>
    <property type="evidence" value="ECO:0007669"/>
    <property type="project" value="UniProtKB-ARBA"/>
</dbReference>
<dbReference type="InterPro" id="IPR036736">
    <property type="entry name" value="ACP-like_sf"/>
</dbReference>
<keyword evidence="3" id="KW-0597">Phosphoprotein</keyword>
<dbReference type="InterPro" id="IPR010071">
    <property type="entry name" value="AA_adenyl_dom"/>
</dbReference>
<organism evidence="7 8">
    <name type="scientific">Clostridium niameyense</name>
    <dbReference type="NCBI Taxonomy" id="1622073"/>
    <lineage>
        <taxon>Bacteria</taxon>
        <taxon>Bacillati</taxon>
        <taxon>Bacillota</taxon>
        <taxon>Clostridia</taxon>
        <taxon>Eubacteriales</taxon>
        <taxon>Clostridiaceae</taxon>
        <taxon>Clostridium</taxon>
    </lineage>
</organism>
<evidence type="ECO:0000259" key="6">
    <source>
        <dbReference type="PROSITE" id="PS50075"/>
    </source>
</evidence>
<dbReference type="FunFam" id="3.30.559.10:FF:000023">
    <property type="entry name" value="Non-ribosomal peptide synthetase"/>
    <property type="match status" value="1"/>
</dbReference>
<dbReference type="Gene3D" id="1.10.1200.10">
    <property type="entry name" value="ACP-like"/>
    <property type="match status" value="2"/>
</dbReference>
<feature type="domain" description="Carrier" evidence="6">
    <location>
        <begin position="1067"/>
        <end position="1144"/>
    </location>
</feature>
<dbReference type="AlphaFoldDB" id="A0A6M0RAH9"/>
<dbReference type="Pfam" id="PF00550">
    <property type="entry name" value="PP-binding"/>
    <property type="match status" value="2"/>
</dbReference>
<dbReference type="Gene3D" id="3.30.300.30">
    <property type="match status" value="1"/>
</dbReference>
<evidence type="ECO:0000256" key="1">
    <source>
        <dbReference type="ARBA" id="ARBA00001957"/>
    </source>
</evidence>
<name>A0A6M0RAH9_9CLOT</name>
<sequence length="1156" mass="132822">MSDKINYLDFKKIIIDILQNSINEDIEQSNLVELGLNSLKTMLIINELRKRQIKVSFSQLMSAPYVKDWWKIIKEQFKNSTFEEINLMKKPYCREYPLTDVQYAYWLGRDNNQILGGVSCHIYFEFKCGAIDKSRLNDAWNKVQNHHSVLKTKFLSQGRQIICENTYKNNITVYDLKKLSNEKKNEKLKDIREKISHRLMKVEEGQVADVILSSLNENESIIHFDVELLVADLRSIKIILKDLLAAYEDKALSTIPLEWDFSNFIYDKLQEDTIDFQNAQKYWKNQVKDLPGAPQLPYCGNPYKIKSHRFIRRNYILNKNRLDLLKKYACQNHVTPAMIFLTIYAEILKRFSTSEEFLINVPIFDRPPEFENVVADFTNTVLLPIKNVEQNTFIENVLQIKDKFLEVMQYSSYSGVRVIRDILKNNLGQEVIAPVVFSCDYENSIINEKFEKALGKLSYISSQTPQVLIDFQIIGVAEGLMLSWDVVEEAFNEDVIEVMFDCYIKSLNWVIDNSHKWNETLSIIDENFFINRYLNMNNLNQRKSKCIHEEIFKNANLTPEKIAVIESDTGKEISYKELIKKSKKLATVLIKNNIGKGDKIGIRLKRGSNQIIATLAVLAVGASYVPIGIKQPINRVENIVLKSKIKYVITDLDDITPIDTNIKILTIDSKSLEMEDEIQNIIISDPKDIAYIIFTSGTTGEPKGVEITHSGAWNTINEVNLKCDVKKEDKLLSISSMEFDLSVYDIFGVLARGGTIVLIGEGKERDSSIWVSLMDKYEITLWNSVPFLLDMLLSMAEEEKKIFPFLRKVMLSGDWIGLDLPERLNKIAPKADILAMGGATEASIWSNFFEVKLPIPDKWVSIPYGKPLFGQLYRVVDKYGRDCPDWVPGELWIGGKGVANGYVGDEVLTKQKFVNFKGIRWYKTGDTGRFWNDGTIEFLGRNDTQVKIKGHRIELGEIENSINKYKGVVNSVVCSIKDIEGKNKNLGAYIVMKDKYMESGISNKKEENIDKIKEFLRLYLPEYMIPLKYYIAESMPLSGNGKVDRKKIAKILSECQGISQSKSNFELPKGKLEKELASIWKEVLKIKKIFRNDNFFEIGGDSLTAVSLISRIKNMDMLHSDISIQILFIHPTISLLAEEIQRMNKESELEVEIVTI</sequence>
<evidence type="ECO:0000256" key="4">
    <source>
        <dbReference type="ARBA" id="ARBA00022598"/>
    </source>
</evidence>
<dbReference type="SUPFAM" id="SSF52777">
    <property type="entry name" value="CoA-dependent acyltransferases"/>
    <property type="match status" value="2"/>
</dbReference>
<evidence type="ECO:0000313" key="7">
    <source>
        <dbReference type="EMBL" id="NEZ47264.1"/>
    </source>
</evidence>
<evidence type="ECO:0000256" key="5">
    <source>
        <dbReference type="ARBA" id="ARBA00023194"/>
    </source>
</evidence>
<dbReference type="InterPro" id="IPR006162">
    <property type="entry name" value="Ppantetheine_attach_site"/>
</dbReference>
<protein>
    <submittedName>
        <fullName evidence="7">Amino acid adenylation domain-containing protein</fullName>
    </submittedName>
</protein>
<dbReference type="InterPro" id="IPR057737">
    <property type="entry name" value="Condensation_MtbB-like"/>
</dbReference>
<dbReference type="FunFam" id="1.10.1200.10:FF:000005">
    <property type="entry name" value="Nonribosomal peptide synthetase 1"/>
    <property type="match status" value="1"/>
</dbReference>
<evidence type="ECO:0000313" key="8">
    <source>
        <dbReference type="Proteomes" id="UP000473885"/>
    </source>
</evidence>
<feature type="domain" description="Carrier" evidence="6">
    <location>
        <begin position="1"/>
        <end position="77"/>
    </location>
</feature>
<dbReference type="GO" id="GO:0044550">
    <property type="term" value="P:secondary metabolite biosynthetic process"/>
    <property type="evidence" value="ECO:0007669"/>
    <property type="project" value="TreeGrafter"/>
</dbReference>
<dbReference type="SUPFAM" id="SSF56801">
    <property type="entry name" value="Acetyl-CoA synthetase-like"/>
    <property type="match status" value="1"/>
</dbReference>
<dbReference type="InterPro" id="IPR000873">
    <property type="entry name" value="AMP-dep_synth/lig_dom"/>
</dbReference>
<keyword evidence="2" id="KW-0596">Phosphopantetheine</keyword>
<dbReference type="InterPro" id="IPR001242">
    <property type="entry name" value="Condensation_dom"/>
</dbReference>
<dbReference type="GO" id="GO:0043041">
    <property type="term" value="P:amino acid activation for nonribosomal peptide biosynthetic process"/>
    <property type="evidence" value="ECO:0007669"/>
    <property type="project" value="TreeGrafter"/>
</dbReference>
<evidence type="ECO:0000256" key="2">
    <source>
        <dbReference type="ARBA" id="ARBA00022450"/>
    </source>
</evidence>
<dbReference type="Proteomes" id="UP000473885">
    <property type="component" value="Unassembled WGS sequence"/>
</dbReference>
<dbReference type="Pfam" id="PF00668">
    <property type="entry name" value="Condensation"/>
    <property type="match status" value="1"/>
</dbReference>
<dbReference type="PROSITE" id="PS00012">
    <property type="entry name" value="PHOSPHOPANTETHEINE"/>
    <property type="match status" value="1"/>
</dbReference>
<dbReference type="EMBL" id="SXDP01000006">
    <property type="protein sequence ID" value="NEZ47264.1"/>
    <property type="molecule type" value="Genomic_DNA"/>
</dbReference>
<dbReference type="NCBIfam" id="TIGR01733">
    <property type="entry name" value="AA-adenyl-dom"/>
    <property type="match status" value="1"/>
</dbReference>
<dbReference type="InterPro" id="IPR020845">
    <property type="entry name" value="AMP-binding_CS"/>
</dbReference>
<proteinExistence type="predicted"/>
<accession>A0A6M0RAH9</accession>
<dbReference type="GO" id="GO:0003824">
    <property type="term" value="F:catalytic activity"/>
    <property type="evidence" value="ECO:0007669"/>
    <property type="project" value="InterPro"/>
</dbReference>
<dbReference type="PROSITE" id="PS50075">
    <property type="entry name" value="CARRIER"/>
    <property type="match status" value="2"/>
</dbReference>
<dbReference type="PANTHER" id="PTHR45527:SF10">
    <property type="entry name" value="PYOCHELIN SYNTHASE PCHF"/>
    <property type="match status" value="1"/>
</dbReference>
<gene>
    <name evidence="7" type="ORF">FDF74_08610</name>
</gene>
<comment type="caution">
    <text evidence="7">The sequence shown here is derived from an EMBL/GenBank/DDBJ whole genome shotgun (WGS) entry which is preliminary data.</text>
</comment>
<dbReference type="InterPro" id="IPR045851">
    <property type="entry name" value="AMP-bd_C_sf"/>
</dbReference>
<dbReference type="SUPFAM" id="SSF47336">
    <property type="entry name" value="ACP-like"/>
    <property type="match status" value="2"/>
</dbReference>
<keyword evidence="5" id="KW-0045">Antibiotic biosynthesis</keyword>
<evidence type="ECO:0000256" key="3">
    <source>
        <dbReference type="ARBA" id="ARBA00022553"/>
    </source>
</evidence>
<keyword evidence="4" id="KW-0436">Ligase</keyword>
<dbReference type="CDD" id="cd19535">
    <property type="entry name" value="Cyc_NRPS"/>
    <property type="match status" value="1"/>
</dbReference>
<dbReference type="Gene3D" id="3.40.50.12780">
    <property type="entry name" value="N-terminal domain of ligase-like"/>
    <property type="match status" value="1"/>
</dbReference>
<dbReference type="RefSeq" id="WP_163249336.1">
    <property type="nucleotide sequence ID" value="NZ_SXDP01000006.1"/>
</dbReference>
<dbReference type="Gene3D" id="3.30.559.30">
    <property type="entry name" value="Nonribosomal peptide synthetase, condensation domain"/>
    <property type="match status" value="1"/>
</dbReference>
<reference evidence="7 8" key="1">
    <citation type="submission" date="2019-04" db="EMBL/GenBank/DDBJ databases">
        <title>Genome sequencing of Clostridium botulinum Groups I-IV and Clostridium butyricum.</title>
        <authorList>
            <person name="Brunt J."/>
            <person name="Van Vliet A.H.M."/>
            <person name="Stringer S.C."/>
            <person name="Carter A.T."/>
            <person name="Peck M.W."/>
        </authorList>
    </citation>
    <scope>NUCLEOTIDE SEQUENCE [LARGE SCALE GENOMIC DNA]</scope>
    <source>
        <strain evidence="7 8">IFR 18/094</strain>
    </source>
</reference>
<keyword evidence="8" id="KW-1185">Reference proteome</keyword>
<dbReference type="PROSITE" id="PS00455">
    <property type="entry name" value="AMP_BINDING"/>
    <property type="match status" value="1"/>
</dbReference>
<comment type="cofactor">
    <cofactor evidence="1">
        <name>pantetheine 4'-phosphate</name>
        <dbReference type="ChEBI" id="CHEBI:47942"/>
    </cofactor>
</comment>
<dbReference type="InterPro" id="IPR023213">
    <property type="entry name" value="CAT-like_dom_sf"/>
</dbReference>
<dbReference type="Pfam" id="PF00501">
    <property type="entry name" value="AMP-binding"/>
    <property type="match status" value="1"/>
</dbReference>
<dbReference type="PANTHER" id="PTHR45527">
    <property type="entry name" value="NONRIBOSOMAL PEPTIDE SYNTHETASE"/>
    <property type="match status" value="1"/>
</dbReference>
<dbReference type="InterPro" id="IPR009081">
    <property type="entry name" value="PP-bd_ACP"/>
</dbReference>
<dbReference type="GO" id="GO:0031177">
    <property type="term" value="F:phosphopantetheine binding"/>
    <property type="evidence" value="ECO:0007669"/>
    <property type="project" value="TreeGrafter"/>
</dbReference>
<dbReference type="GO" id="GO:0017000">
    <property type="term" value="P:antibiotic biosynthetic process"/>
    <property type="evidence" value="ECO:0007669"/>
    <property type="project" value="UniProtKB-KW"/>
</dbReference>
<dbReference type="Gene3D" id="3.30.559.10">
    <property type="entry name" value="Chloramphenicol acetyltransferase-like domain"/>
    <property type="match status" value="1"/>
</dbReference>
<dbReference type="InterPro" id="IPR042099">
    <property type="entry name" value="ANL_N_sf"/>
</dbReference>
<dbReference type="GO" id="GO:0005737">
    <property type="term" value="C:cytoplasm"/>
    <property type="evidence" value="ECO:0007669"/>
    <property type="project" value="TreeGrafter"/>
</dbReference>